<feature type="region of interest" description="Disordered" evidence="1">
    <location>
        <begin position="226"/>
        <end position="260"/>
    </location>
</feature>
<feature type="transmembrane region" description="Helical" evidence="2">
    <location>
        <begin position="113"/>
        <end position="135"/>
    </location>
</feature>
<dbReference type="STRING" id="1737425.GCA_900049755_00848"/>
<accession>A0A2Z3YLT7</accession>
<gene>
    <name evidence="3" type="ORF">Csp1_05270</name>
</gene>
<evidence type="ECO:0000313" key="3">
    <source>
        <dbReference type="EMBL" id="AWT25345.1"/>
    </source>
</evidence>
<protein>
    <submittedName>
        <fullName evidence="3">Uncharacterized protein</fullName>
    </submittedName>
</protein>
<dbReference type="KEGG" id="cpre:Csp1_05270"/>
<dbReference type="Proteomes" id="UP000247696">
    <property type="component" value="Chromosome"/>
</dbReference>
<name>A0A2Z3YLT7_9CORY</name>
<keyword evidence="2" id="KW-0812">Transmembrane</keyword>
<feature type="transmembrane region" description="Helical" evidence="2">
    <location>
        <begin position="64"/>
        <end position="82"/>
    </location>
</feature>
<evidence type="ECO:0000313" key="4">
    <source>
        <dbReference type="Proteomes" id="UP000247696"/>
    </source>
</evidence>
<feature type="region of interest" description="Disordered" evidence="1">
    <location>
        <begin position="1"/>
        <end position="53"/>
    </location>
</feature>
<evidence type="ECO:0000256" key="2">
    <source>
        <dbReference type="SAM" id="Phobius"/>
    </source>
</evidence>
<feature type="transmembrane region" description="Helical" evidence="2">
    <location>
        <begin position="147"/>
        <end position="168"/>
    </location>
</feature>
<proteinExistence type="predicted"/>
<reference evidence="4" key="1">
    <citation type="submission" date="2017-11" db="EMBL/GenBank/DDBJ databases">
        <title>Otitis media/interna in a cat caused by the recently described species Corynebacterium provencense.</title>
        <authorList>
            <person name="Kittl S."/>
            <person name="Brodard I."/>
            <person name="Rychener L."/>
            <person name="Jores J."/>
            <person name="Roosje P."/>
            <person name="Gobeli Brawand S."/>
        </authorList>
    </citation>
    <scope>NUCLEOTIDE SEQUENCE [LARGE SCALE GENOMIC DNA]</scope>
    <source>
        <strain evidence="4">17KM38</strain>
    </source>
</reference>
<keyword evidence="2" id="KW-0472">Membrane</keyword>
<feature type="compositionally biased region" description="Pro residues" evidence="1">
    <location>
        <begin position="13"/>
        <end position="23"/>
    </location>
</feature>
<keyword evidence="2" id="KW-1133">Transmembrane helix</keyword>
<dbReference type="EMBL" id="CP024988">
    <property type="protein sequence ID" value="AWT25345.1"/>
    <property type="molecule type" value="Genomic_DNA"/>
</dbReference>
<organism evidence="3 4">
    <name type="scientific">Corynebacterium provencense</name>
    <dbReference type="NCBI Taxonomy" id="1737425"/>
    <lineage>
        <taxon>Bacteria</taxon>
        <taxon>Bacillati</taxon>
        <taxon>Actinomycetota</taxon>
        <taxon>Actinomycetes</taxon>
        <taxon>Mycobacteriales</taxon>
        <taxon>Corynebacteriaceae</taxon>
        <taxon>Corynebacterium</taxon>
    </lineage>
</organism>
<keyword evidence="4" id="KW-1185">Reference proteome</keyword>
<evidence type="ECO:0000256" key="1">
    <source>
        <dbReference type="SAM" id="MobiDB-lite"/>
    </source>
</evidence>
<sequence length="260" mass="27970">MNAPHSSPRRTDPPPPAGPPGFPGYPAGRPGPGGMPEPPKIGRPDGLAPSVKDAPEQVRDGVKIWYAVSGLQLLTGILQLVLNLTDRRALNRQVTLQTRDMELPAGVTVGELVTGYAVAQFLLTLLSVVVCVWLISRAGRGGYRPRLFLSLGSVYLAMTALMQTFAGAPETGSVVLIVLIGAGTIVSGVLAPVGWWLMSRPENRDWFGLPGEKELAEFTAALDRRSADLRKQRQEERKNSRRDRRDDGDGTSGGSGRKGR</sequence>
<dbReference type="AlphaFoldDB" id="A0A2Z3YLT7"/>
<feature type="transmembrane region" description="Helical" evidence="2">
    <location>
        <begin position="174"/>
        <end position="197"/>
    </location>
</feature>
<feature type="compositionally biased region" description="Gly residues" evidence="1">
    <location>
        <begin position="250"/>
        <end position="260"/>
    </location>
</feature>
<feature type="compositionally biased region" description="Basic and acidic residues" evidence="1">
    <location>
        <begin position="226"/>
        <end position="248"/>
    </location>
</feature>